<name>A0A9D0YVI0_9FIRM</name>
<sequence>MQDGTNVYHSPSSSSEVLGSFEGDAVIYVIERVSDDWMKAAFAFALEDGAQAGEGYVRASRLTPEADQEGAAASVAASAHVVYAEEGGVALPVVNFLGAGTQPDGDEEGDGKAQDGDLSETVETIGREGIVTHNDVNLRAGPAKRYDILLVKQKGDSVFVRHAQTGEDGAAWYCVENGEALCYVMAEFVELLPEAEAQGGAEQEDEQAYQFAVEAVVSPAETGIGGTATLSANITGQAPEGLIWQWQISADGENWQNIEGAAGPQYVLQAGAETFLSQYRVTALAPQEDAEPVQSGPVRLTLQGAGDAVYWNPGASAIHDAGGAVTAGAGSDANNGESVLFPVLSLQRAVELAGGAKRIVCLSTFVVQGTQTVDAQGAAIVPYGGESGGAAFDGALFAVPAGGFLTLQNAALSGAGTAVRLEGGTLALGGGLSVEGSIRLASPAADGTPIAVNASNAGGAYTVSFADDGAQLVGLAAGDQRSALVLAAGLREAGWTLCLNENGDTCARASAGQTVQALDYAGALEVQVAFLDYGDMFQTRPALTDFPQPALYFTIEGRAETLLTQETLASLGMQSMPDAVLAPADGDTTYLFTLTIASGVLPVRISDGEGEHAVTWRMEPNAPPSYTLMDQPEAARVLSARNAAPTVYYFAISAALASFDDQYEIVEYDTTPHEQILYWVDNNNESSIRPTVEEVEAYLSGLPLTFRLDDGQETTLTAESWAALGLPASAMPELTVTEHVGTYTLSIRPALPTKYTVTDIFGAQTTHELSWNVPDISCATMDASGYTRIIVTEENQAQFPSIGNNLGTYYILQRSMELKLNLRVGETALTEEKIRSILGDNFSLHSRYGDKDNTVALSELTGAGGGEYGGRA</sequence>
<dbReference type="Gene3D" id="2.30.30.40">
    <property type="entry name" value="SH3 Domains"/>
    <property type="match status" value="1"/>
</dbReference>
<feature type="non-terminal residue" evidence="1">
    <location>
        <position position="872"/>
    </location>
</feature>
<gene>
    <name evidence="1" type="ORF">IAA66_04015</name>
</gene>
<reference evidence="1" key="1">
    <citation type="submission" date="2020-10" db="EMBL/GenBank/DDBJ databases">
        <authorList>
            <person name="Gilroy R."/>
        </authorList>
    </citation>
    <scope>NUCLEOTIDE SEQUENCE</scope>
    <source>
        <strain evidence="1">ChiHile30-977</strain>
    </source>
</reference>
<accession>A0A9D0YVI0</accession>
<dbReference type="EMBL" id="DVFI01000060">
    <property type="protein sequence ID" value="HIQ62738.1"/>
    <property type="molecule type" value="Genomic_DNA"/>
</dbReference>
<protein>
    <recommendedName>
        <fullName evidence="3">SH3b domain-containing protein</fullName>
    </recommendedName>
</protein>
<dbReference type="AlphaFoldDB" id="A0A9D0YVI0"/>
<evidence type="ECO:0000313" key="2">
    <source>
        <dbReference type="Proteomes" id="UP000886819"/>
    </source>
</evidence>
<comment type="caution">
    <text evidence="1">The sequence shown here is derived from an EMBL/GenBank/DDBJ whole genome shotgun (WGS) entry which is preliminary data.</text>
</comment>
<reference evidence="1" key="2">
    <citation type="journal article" date="2021" name="PeerJ">
        <title>Extensive microbial diversity within the chicken gut microbiome revealed by metagenomics and culture.</title>
        <authorList>
            <person name="Gilroy R."/>
            <person name="Ravi A."/>
            <person name="Getino M."/>
            <person name="Pursley I."/>
            <person name="Horton D.L."/>
            <person name="Alikhan N.F."/>
            <person name="Baker D."/>
            <person name="Gharbi K."/>
            <person name="Hall N."/>
            <person name="Watson M."/>
            <person name="Adriaenssens E.M."/>
            <person name="Foster-Nyarko E."/>
            <person name="Jarju S."/>
            <person name="Secka A."/>
            <person name="Antonio M."/>
            <person name="Oren A."/>
            <person name="Chaudhuri R.R."/>
            <person name="La Ragione R."/>
            <person name="Hildebrand F."/>
            <person name="Pallen M.J."/>
        </authorList>
    </citation>
    <scope>NUCLEOTIDE SEQUENCE</scope>
    <source>
        <strain evidence="1">ChiHile30-977</strain>
    </source>
</reference>
<evidence type="ECO:0000313" key="1">
    <source>
        <dbReference type="EMBL" id="HIQ62738.1"/>
    </source>
</evidence>
<evidence type="ECO:0008006" key="3">
    <source>
        <dbReference type="Google" id="ProtNLM"/>
    </source>
</evidence>
<organism evidence="1 2">
    <name type="scientific">Candidatus Avichristensenella intestinipullorum</name>
    <dbReference type="NCBI Taxonomy" id="2840693"/>
    <lineage>
        <taxon>Bacteria</taxon>
        <taxon>Bacillati</taxon>
        <taxon>Bacillota</taxon>
        <taxon>Clostridia</taxon>
        <taxon>Candidatus Avichristensenella</taxon>
    </lineage>
</organism>
<proteinExistence type="predicted"/>
<dbReference type="Proteomes" id="UP000886819">
    <property type="component" value="Unassembled WGS sequence"/>
</dbReference>